<dbReference type="SMART" id="SM00588">
    <property type="entry name" value="NEUZ"/>
    <property type="match status" value="1"/>
</dbReference>
<dbReference type="SUPFAM" id="SSF57850">
    <property type="entry name" value="RING/U-box"/>
    <property type="match status" value="1"/>
</dbReference>
<feature type="region of interest" description="Disordered" evidence="6">
    <location>
        <begin position="464"/>
        <end position="487"/>
    </location>
</feature>
<dbReference type="PROSITE" id="PS50089">
    <property type="entry name" value="ZF_RING_2"/>
    <property type="match status" value="1"/>
</dbReference>
<feature type="compositionally biased region" description="Basic and acidic residues" evidence="6">
    <location>
        <begin position="475"/>
        <end position="487"/>
    </location>
</feature>
<accession>A0A1W2VPI4</accession>
<dbReference type="AlphaFoldDB" id="Q4H356"/>
<evidence type="ECO:0000256" key="4">
    <source>
        <dbReference type="ARBA" id="ARBA00022833"/>
    </source>
</evidence>
<dbReference type="FunFam" id="2.60.120.920:FF:000005">
    <property type="entry name" value="Putative E3 ubiquitin-protein ligase NEURL1B"/>
    <property type="match status" value="1"/>
</dbReference>
<reference evidence="9" key="2">
    <citation type="journal article" date="2003" name="Dev. Genes Evol.">
        <title>Genomewide surveys of developmentally relevant genes in Ciona intestinalis.</title>
        <authorList>
            <person name="Satou Y."/>
            <person name="Satoh N."/>
        </authorList>
    </citation>
    <scope>NUCLEOTIDE SEQUENCE</scope>
</reference>
<dbReference type="GeneTree" id="ENSGT00940000166233"/>
<reference evidence="11" key="1">
    <citation type="journal article" date="2002" name="Science">
        <title>The draft genome of Ciona intestinalis: insights into chordate and vertebrate origins.</title>
        <authorList>
            <person name="Dehal P."/>
            <person name="Satou Y."/>
            <person name="Campbell R.K."/>
            <person name="Chapman J."/>
            <person name="Degnan B."/>
            <person name="De Tomaso A."/>
            <person name="Davidson B."/>
            <person name="Di Gregorio A."/>
            <person name="Gelpke M."/>
            <person name="Goodstein D.M."/>
            <person name="Harafuji N."/>
            <person name="Hastings K.E."/>
            <person name="Ho I."/>
            <person name="Hotta K."/>
            <person name="Huang W."/>
            <person name="Kawashima T."/>
            <person name="Lemaire P."/>
            <person name="Martinez D."/>
            <person name="Meinertzhagen I.A."/>
            <person name="Necula S."/>
            <person name="Nonaka M."/>
            <person name="Putnam N."/>
            <person name="Rash S."/>
            <person name="Saiga H."/>
            <person name="Satake M."/>
            <person name="Terry A."/>
            <person name="Yamada L."/>
            <person name="Wang H.G."/>
            <person name="Awazu S."/>
            <person name="Azumi K."/>
            <person name="Boore J."/>
            <person name="Branno M."/>
            <person name="Chin-Bow S."/>
            <person name="DeSantis R."/>
            <person name="Doyle S."/>
            <person name="Francino P."/>
            <person name="Keys D.N."/>
            <person name="Haga S."/>
            <person name="Hayashi H."/>
            <person name="Hino K."/>
            <person name="Imai K.S."/>
            <person name="Inaba K."/>
            <person name="Kano S."/>
            <person name="Kobayashi K."/>
            <person name="Kobayashi M."/>
            <person name="Lee B.I."/>
            <person name="Makabe K.W."/>
            <person name="Manohar C."/>
            <person name="Matassi G."/>
            <person name="Medina M."/>
            <person name="Mochizuki Y."/>
            <person name="Mount S."/>
            <person name="Morishita T."/>
            <person name="Miura S."/>
            <person name="Nakayama A."/>
            <person name="Nishizaka S."/>
            <person name="Nomoto H."/>
            <person name="Ohta F."/>
            <person name="Oishi K."/>
            <person name="Rigoutsos I."/>
            <person name="Sano M."/>
            <person name="Sasaki A."/>
            <person name="Sasakura Y."/>
            <person name="Shoguchi E."/>
            <person name="Shin-i T."/>
            <person name="Spagnuolo A."/>
            <person name="Stainier D."/>
            <person name="Suzuki M.M."/>
            <person name="Tassy O."/>
            <person name="Takatori N."/>
            <person name="Tokuoka M."/>
            <person name="Yagi K."/>
            <person name="Yoshizaki F."/>
            <person name="Wada S."/>
            <person name="Zhang C."/>
            <person name="Hyatt P.D."/>
            <person name="Larimer F."/>
            <person name="Detter C."/>
            <person name="Doggett N."/>
            <person name="Glavina T."/>
            <person name="Hawkins T."/>
            <person name="Richardson P."/>
            <person name="Lucas S."/>
            <person name="Kohara Y."/>
            <person name="Levine M."/>
            <person name="Satoh N."/>
            <person name="Rokhsar D.S."/>
        </authorList>
    </citation>
    <scope>NUCLEOTIDE SEQUENCE [LARGE SCALE GENOMIC DNA]</scope>
</reference>
<accession>Q4H356</accession>
<name>Q4H356_CIOIN</name>
<protein>
    <submittedName>
        <fullName evidence="9 10">Neuralized-a protein</fullName>
    </submittedName>
</protein>
<dbReference type="GO" id="GO:0061630">
    <property type="term" value="F:ubiquitin protein ligase activity"/>
    <property type="evidence" value="ECO:0000318"/>
    <property type="project" value="GO_Central"/>
</dbReference>
<dbReference type="InterPro" id="IPR006573">
    <property type="entry name" value="NHR_dom"/>
</dbReference>
<dbReference type="Ensembl" id="ENSCINT00000011126.3">
    <property type="protein sequence ID" value="ENSCINP00000011126.3"/>
    <property type="gene ID" value="ENSCING00000005406.3"/>
</dbReference>
<feature type="compositionally biased region" description="Low complexity" evidence="6">
    <location>
        <begin position="1"/>
        <end position="10"/>
    </location>
</feature>
<dbReference type="Pfam" id="PF07177">
    <property type="entry name" value="Neuralized"/>
    <property type="match status" value="2"/>
</dbReference>
<dbReference type="InterPro" id="IPR043136">
    <property type="entry name" value="B30.2/SPRY_sf"/>
</dbReference>
<evidence type="ECO:0000259" key="8">
    <source>
        <dbReference type="PROSITE" id="PS51065"/>
    </source>
</evidence>
<dbReference type="InterPro" id="IPR037962">
    <property type="entry name" value="Neuralized"/>
</dbReference>
<feature type="domain" description="NHR" evidence="8">
    <location>
        <begin position="34"/>
        <end position="191"/>
    </location>
</feature>
<dbReference type="PANTHER" id="PTHR12429:SF6">
    <property type="entry name" value="PROTEIN NEURALIZED"/>
    <property type="match status" value="1"/>
</dbReference>
<proteinExistence type="evidence at transcript level"/>
<reference evidence="10" key="6">
    <citation type="submission" date="2025-05" db="UniProtKB">
        <authorList>
            <consortium name="Ensembl"/>
        </authorList>
    </citation>
    <scope>IDENTIFICATION</scope>
</reference>
<evidence type="ECO:0000256" key="6">
    <source>
        <dbReference type="SAM" id="MobiDB-lite"/>
    </source>
</evidence>
<organism evidence="9">
    <name type="scientific">Ciona intestinalis</name>
    <name type="common">Transparent sea squirt</name>
    <name type="synonym">Ascidia intestinalis</name>
    <dbReference type="NCBI Taxonomy" id="7719"/>
    <lineage>
        <taxon>Eukaryota</taxon>
        <taxon>Metazoa</taxon>
        <taxon>Chordata</taxon>
        <taxon>Tunicata</taxon>
        <taxon>Ascidiacea</taxon>
        <taxon>Phlebobranchia</taxon>
        <taxon>Cionidae</taxon>
        <taxon>Ciona</taxon>
    </lineage>
</organism>
<dbReference type="CTD" id="778687"/>
<dbReference type="GO" id="GO:0008270">
    <property type="term" value="F:zinc ion binding"/>
    <property type="evidence" value="ECO:0007669"/>
    <property type="project" value="UniProtKB-KW"/>
</dbReference>
<dbReference type="KEGG" id="cin:778687"/>
<dbReference type="EMBL" id="AB210566">
    <property type="protein sequence ID" value="BAE06571.1"/>
    <property type="molecule type" value="mRNA"/>
</dbReference>
<evidence type="ECO:0000313" key="10">
    <source>
        <dbReference type="Ensembl" id="ENSCINP00000011126.3"/>
    </source>
</evidence>
<dbReference type="Proteomes" id="UP000008144">
    <property type="component" value="Chromosome 8"/>
</dbReference>
<dbReference type="PANTHER" id="PTHR12429">
    <property type="entry name" value="NEURALIZED"/>
    <property type="match status" value="1"/>
</dbReference>
<sequence length="544" mass="60465">MGNNNSSTYQPPSPPPLNSPPYTCDSTPYIRDDRLLFHPIHGKNITLSHDRKIARRTSSFCYGVAFSSRPIRINERISIRLETISTMWSGVMRFGVTCVDPNSLNPNDLPRYLCPDLTNKPGFWAKALSDDFAIENNVISFFVNHTGELHFSVNGNEQETFISGINLRSHQPIWMVVDVYGNSTALRIMGNGVNIEHPMDYCGSSPTRRRHNNPRQSRQNIVSSTLDDLRQILPPSLLPNNLSRSSFSTQHGNDIAFPDPYNAIKGWRYVGGNIVFSGKPYSSGESWFLKVNSQRPTKIPVLGVGITSCNPDFIDMESLNGNADDLMDRLEYWVMHEVFPAPNVGDFFSITLSSDGCVMFQVIGGEEQMLFHCDTSLPLWFIIDMRGDISHLISVAGTSVDDIRYDLNVDLNIDRLAEGAAQMFSNITRANLVASEDEEDSVDEDFVDVPAGNDVEILPGASVSTQGASGIAPPDVREAGSNDGEKKDSECSLCVDAPANYAIYDCGHVCLCEACSKKLLQMERFPKCPICRKPIKDVMKLYHI</sequence>
<dbReference type="Gene3D" id="2.60.120.920">
    <property type="match status" value="2"/>
</dbReference>
<dbReference type="OrthoDB" id="6078042at2759"/>
<dbReference type="STRING" id="7719.ENSCINP00000011126"/>
<feature type="domain" description="NHR" evidence="8">
    <location>
        <begin position="244"/>
        <end position="397"/>
    </location>
</feature>
<dbReference type="Pfam" id="PF13920">
    <property type="entry name" value="zf-C3HC4_3"/>
    <property type="match status" value="1"/>
</dbReference>
<dbReference type="GeneID" id="778687"/>
<evidence type="ECO:0000313" key="9">
    <source>
        <dbReference type="EMBL" id="BAE06571.1"/>
    </source>
</evidence>
<keyword evidence="4" id="KW-0862">Zinc</keyword>
<dbReference type="OMA" id="GITSCNP"/>
<evidence type="ECO:0000313" key="11">
    <source>
        <dbReference type="Proteomes" id="UP000008144"/>
    </source>
</evidence>
<dbReference type="EMBL" id="EAAA01002669">
    <property type="status" value="NOT_ANNOTATED_CDS"/>
    <property type="molecule type" value="Genomic_DNA"/>
</dbReference>
<feature type="domain" description="RING-type" evidence="7">
    <location>
        <begin position="491"/>
        <end position="532"/>
    </location>
</feature>
<keyword evidence="2" id="KW-0677">Repeat</keyword>
<dbReference type="HOGENOM" id="CLU_013230_1_0_1"/>
<evidence type="ECO:0000256" key="3">
    <source>
        <dbReference type="ARBA" id="ARBA00022771"/>
    </source>
</evidence>
<feature type="region of interest" description="Disordered" evidence="6">
    <location>
        <begin position="1"/>
        <end position="23"/>
    </location>
</feature>
<dbReference type="InterPro" id="IPR013083">
    <property type="entry name" value="Znf_RING/FYVE/PHD"/>
</dbReference>
<reference evidence="9" key="4">
    <citation type="submission" date="2005-04" db="EMBL/GenBank/DDBJ databases">
        <title>Expressed genes in Ciona intestinalis.</title>
        <authorList>
            <person name="Satou Y."/>
        </authorList>
    </citation>
    <scope>NUCLEOTIDE SEQUENCE</scope>
</reference>
<keyword evidence="3 5" id="KW-0863">Zinc-finger</keyword>
<keyword evidence="11" id="KW-1185">Reference proteome</keyword>
<dbReference type="RefSeq" id="NP_001072991.1">
    <property type="nucleotide sequence ID" value="NM_001079523.1"/>
</dbReference>
<accession>F6Z9T1</accession>
<evidence type="ECO:0000256" key="1">
    <source>
        <dbReference type="ARBA" id="ARBA00022723"/>
    </source>
</evidence>
<dbReference type="PROSITE" id="PS51065">
    <property type="entry name" value="NHR"/>
    <property type="match status" value="2"/>
</dbReference>
<evidence type="ECO:0000256" key="2">
    <source>
        <dbReference type="ARBA" id="ARBA00022737"/>
    </source>
</evidence>
<reference evidence="10" key="5">
    <citation type="journal article" date="2008" name="Genome Biol.">
        <title>Improved genome assembly and evidence-based global gene model set for the chordate Ciona intestinalis: new insight into intron and operon populations.</title>
        <authorList>
            <person name="Satou Y."/>
            <person name="Mineta K."/>
            <person name="Ogasawara M."/>
            <person name="Sasakura Y."/>
            <person name="Shoguchi E."/>
            <person name="Ueno K."/>
            <person name="Yamada L."/>
            <person name="Matsumoto J."/>
            <person name="Wasserscheid J."/>
            <person name="Dewar K."/>
            <person name="Wiley G.B."/>
            <person name="Macmil S.L."/>
            <person name="Roe B.A."/>
            <person name="Zeller R.W."/>
            <person name="Hastings K.E."/>
            <person name="Lemaire P."/>
            <person name="Lindquist E."/>
            <person name="Endo T."/>
            <person name="Hotta K."/>
            <person name="Inaba K."/>
        </authorList>
    </citation>
    <scope>NUCLEOTIDE SEQUENCE [LARGE SCALE GENOMIC DNA]</scope>
    <source>
        <strain evidence="10">wild type</strain>
    </source>
</reference>
<evidence type="ECO:0000259" key="7">
    <source>
        <dbReference type="PROSITE" id="PS50089"/>
    </source>
</evidence>
<reference evidence="9" key="3">
    <citation type="journal article" date="2004" name="Development">
        <title>Gene expression profiles of transcription factors and signaling molecules in the ascidian embryo: towards a comprehensive understanding of gene networks.</title>
        <authorList>
            <person name="Imai K.S."/>
            <person name="Hino K."/>
            <person name="Yagi K."/>
            <person name="Satoh N."/>
            <person name="Satou Y."/>
        </authorList>
    </citation>
    <scope>NUCLEOTIDE SEQUENCE</scope>
</reference>
<evidence type="ECO:0000256" key="5">
    <source>
        <dbReference type="PROSITE-ProRule" id="PRU00175"/>
    </source>
</evidence>
<keyword evidence="1" id="KW-0479">Metal-binding</keyword>
<gene>
    <name evidence="9" type="primary">Ci-Neuralized-a</name>
    <name evidence="10" type="synonym">neuralized-a</name>
</gene>
<dbReference type="Gene3D" id="3.30.40.10">
    <property type="entry name" value="Zinc/RING finger domain, C3HC4 (zinc finger)"/>
    <property type="match status" value="1"/>
</dbReference>
<dbReference type="InterPro" id="IPR001841">
    <property type="entry name" value="Znf_RING"/>
</dbReference>